<evidence type="ECO:0000313" key="2">
    <source>
        <dbReference type="Proteomes" id="UP000250744"/>
    </source>
</evidence>
<keyword evidence="2" id="KW-1185">Reference proteome</keyword>
<dbReference type="AlphaFoldDB" id="A0A364NJJ5"/>
<proteinExistence type="predicted"/>
<comment type="caution">
    <text evidence="1">The sequence shown here is derived from an EMBL/GenBank/DDBJ whole genome shotgun (WGS) entry which is preliminary data.</text>
</comment>
<gene>
    <name evidence="1" type="ORF">DN062_13825</name>
</gene>
<organism evidence="1 2">
    <name type="scientific">Nitrincola tibetensis</name>
    <dbReference type="NCBI Taxonomy" id="2219697"/>
    <lineage>
        <taxon>Bacteria</taxon>
        <taxon>Pseudomonadati</taxon>
        <taxon>Pseudomonadota</taxon>
        <taxon>Gammaproteobacteria</taxon>
        <taxon>Oceanospirillales</taxon>
        <taxon>Oceanospirillaceae</taxon>
        <taxon>Nitrincola</taxon>
    </lineage>
</organism>
<dbReference type="EMBL" id="QKRX01000011">
    <property type="protein sequence ID" value="RAU17242.1"/>
    <property type="molecule type" value="Genomic_DNA"/>
</dbReference>
<name>A0A364NJJ5_9GAMM</name>
<reference evidence="1 2" key="1">
    <citation type="submission" date="2018-06" db="EMBL/GenBank/DDBJ databases">
        <title>Nitrincola tibetense sp. nov., isolated from Lake XuguoCo on Tibetan Plateau.</title>
        <authorList>
            <person name="Xing P."/>
        </authorList>
    </citation>
    <scope>NUCLEOTIDE SEQUENCE [LARGE SCALE GENOMIC DNA]</scope>
    <source>
        <strain evidence="2">xg18</strain>
    </source>
</reference>
<evidence type="ECO:0000313" key="1">
    <source>
        <dbReference type="EMBL" id="RAU17242.1"/>
    </source>
</evidence>
<dbReference type="Proteomes" id="UP000250744">
    <property type="component" value="Unassembled WGS sequence"/>
</dbReference>
<accession>A0A364NJJ5</accession>
<sequence>MTVEVPRKLDFDTAVFIGVDLFALRADHLVMLWSEHFGPACFERWTLDTRSMHADKFVFVAAAFFITAGATRQKWHLHREVCRWRVSGTFVNASM</sequence>
<protein>
    <submittedName>
        <fullName evidence="1">Uncharacterized protein</fullName>
    </submittedName>
</protein>